<dbReference type="InterPro" id="IPR004330">
    <property type="entry name" value="FAR1_DNA_bnd_dom"/>
</dbReference>
<reference evidence="4 5" key="1">
    <citation type="submission" date="2024-04" db="EMBL/GenBank/DDBJ databases">
        <title>The reference genome of an endangered Asteraceae, Deinandra increscens subsp. villosa, native to the Central Coast of California.</title>
        <authorList>
            <person name="Guilliams M."/>
            <person name="Hasenstab-Lehman K."/>
            <person name="Meyer R."/>
            <person name="Mcevoy S."/>
        </authorList>
    </citation>
    <scope>NUCLEOTIDE SEQUENCE [LARGE SCALE GENOMIC DNA]</scope>
    <source>
        <tissue evidence="4">Leaf</tissue>
    </source>
</reference>
<keyword evidence="1" id="KW-0862">Zinc</keyword>
<evidence type="ECO:0000256" key="2">
    <source>
        <dbReference type="SAM" id="MobiDB-lite"/>
    </source>
</evidence>
<proteinExistence type="predicted"/>
<evidence type="ECO:0000313" key="5">
    <source>
        <dbReference type="Proteomes" id="UP001408789"/>
    </source>
</evidence>
<dbReference type="InterPro" id="IPR018289">
    <property type="entry name" value="MULE_transposase_dom"/>
</dbReference>
<dbReference type="GO" id="GO:0008270">
    <property type="term" value="F:zinc ion binding"/>
    <property type="evidence" value="ECO:0007669"/>
    <property type="project" value="UniProtKB-KW"/>
</dbReference>
<dbReference type="PANTHER" id="PTHR47718:SF12">
    <property type="entry name" value="PROTEIN FAR1-RELATED SEQUENCE"/>
    <property type="match status" value="1"/>
</dbReference>
<accession>A0AAP0GRY7</accession>
<feature type="compositionally biased region" description="Polar residues" evidence="2">
    <location>
        <begin position="835"/>
        <end position="847"/>
    </location>
</feature>
<dbReference type="InterPro" id="IPR007527">
    <property type="entry name" value="Znf_SWIM"/>
</dbReference>
<gene>
    <name evidence="4" type="ORF">SSX86_023069</name>
</gene>
<dbReference type="EMBL" id="JBCNJP010000023">
    <property type="protein sequence ID" value="KAK9058229.1"/>
    <property type="molecule type" value="Genomic_DNA"/>
</dbReference>
<comment type="caution">
    <text evidence="4">The sequence shown here is derived from an EMBL/GenBank/DDBJ whole genome shotgun (WGS) entry which is preliminary data.</text>
</comment>
<feature type="region of interest" description="Disordered" evidence="2">
    <location>
        <begin position="949"/>
        <end position="977"/>
    </location>
</feature>
<feature type="region of interest" description="Disordered" evidence="2">
    <location>
        <begin position="815"/>
        <end position="889"/>
    </location>
</feature>
<name>A0AAP0GRY7_9ASTR</name>
<dbReference type="AlphaFoldDB" id="A0AAP0GRY7"/>
<evidence type="ECO:0000259" key="3">
    <source>
        <dbReference type="PROSITE" id="PS50966"/>
    </source>
</evidence>
<evidence type="ECO:0000313" key="4">
    <source>
        <dbReference type="EMBL" id="KAK9058229.1"/>
    </source>
</evidence>
<protein>
    <recommendedName>
        <fullName evidence="3">SWIM-type domain-containing protein</fullName>
    </recommendedName>
</protein>
<keyword evidence="5" id="KW-1185">Reference proteome</keyword>
<dbReference type="Pfam" id="PF03101">
    <property type="entry name" value="FAR1"/>
    <property type="match status" value="1"/>
</dbReference>
<feature type="compositionally biased region" description="Basic and acidic residues" evidence="2">
    <location>
        <begin position="949"/>
        <end position="958"/>
    </location>
</feature>
<keyword evidence="1" id="KW-0863">Zinc-finger</keyword>
<dbReference type="PANTHER" id="PTHR47718">
    <property type="entry name" value="OS01G0519700 PROTEIN"/>
    <property type="match status" value="1"/>
</dbReference>
<dbReference type="Pfam" id="PF10551">
    <property type="entry name" value="MULE"/>
    <property type="match status" value="1"/>
</dbReference>
<sequence length="977" mass="111784">MASSSMLSHSSDPATLNFVSSLMASPVHQVPHNLDRDDSTEFVEDVDEFDQNHHNDAHVSVDIEGSSQCVEVEQTEAFSVFISPSGSKIWIPSVPVEIKPVIGTVFYSWEQVMFFYGRYAKIAGFSVRVGQSKKWKGVVTNKYLRCNKAGKPQYKRKFDVTHEDMIRQCTYTQCDCEAQISVSICRQSGSFKIINFNEHHNHCLIDNFNQDLSKVSRKLTFSTKQFIHNMSLNRIGPVKAHRFMVSLMGGHHKVNGTPTDFKNFSQSVRMYIGDRDSQILIDRLTDRSKEIPEFYVDYYVSDGKLQCMFWADEISKLNYKKFGDVVAFDATYQTNRYNMIFVPFTGVNNHKLCVSFGAGLILSETTESYKWLLQQFLQAHGKQPTLVLTDQDPAMRQAILQVWRETRHRYCIWHIMRKLPAKIAPDLLQNSTLRSSLHRLVWSIYMKPETFETRWQELIVKYSLQNINWLKEMYAVRERWAPANFRDLPMCCLLKTTSCSESTNASFKVNSTSANTLVQFMLCFETVVESQRYRNRAADFKSNNRSFFSESGLLIEKDAFDIYTQAVFKDVQKEICRGKHACFISDTEFDADVFVYSVSHLCKRNAVKHTFKVNFDQRDKSCSCSCMSFTRIGYLCRHIFHIYRVNQVEKIPNAYIFARWRKDALPKRIFDIENRYGVDTSLQSTTRNEILELVAECVDSIRSDKKKLVSFANNIREIKSKLFETPPSQSSSEDVNLSIIEELVGQSIAVEPTVSNPPAVQNKGRGKVRRMIPPAENQINKPPKVARLCKNCNKYVTTHDSRNCKKWHEENGAVEQGIRPSGSHGIRIKDEPSFASASNIVPQSSSGYKIKTEASSSSSLQAEHSKTGSSPINDPTYNVNQSVSPPEIQPFSDDDGFLPYLNEVLDQSPYFNPPRKPWIRVSWESANHKPDYDVPTESDFNISISSHCDSDDSVHFDPFETDPTDSDARWSPKGSSC</sequence>
<evidence type="ECO:0000256" key="1">
    <source>
        <dbReference type="PROSITE-ProRule" id="PRU00325"/>
    </source>
</evidence>
<feature type="domain" description="SWIM-type" evidence="3">
    <location>
        <begin position="611"/>
        <end position="647"/>
    </location>
</feature>
<dbReference type="Proteomes" id="UP001408789">
    <property type="component" value="Unassembled WGS sequence"/>
</dbReference>
<keyword evidence="1" id="KW-0479">Metal-binding</keyword>
<dbReference type="PROSITE" id="PS50966">
    <property type="entry name" value="ZF_SWIM"/>
    <property type="match status" value="1"/>
</dbReference>
<feature type="compositionally biased region" description="Polar residues" evidence="2">
    <location>
        <begin position="867"/>
        <end position="884"/>
    </location>
</feature>
<organism evidence="4 5">
    <name type="scientific">Deinandra increscens subsp. villosa</name>
    <dbReference type="NCBI Taxonomy" id="3103831"/>
    <lineage>
        <taxon>Eukaryota</taxon>
        <taxon>Viridiplantae</taxon>
        <taxon>Streptophyta</taxon>
        <taxon>Embryophyta</taxon>
        <taxon>Tracheophyta</taxon>
        <taxon>Spermatophyta</taxon>
        <taxon>Magnoliopsida</taxon>
        <taxon>eudicotyledons</taxon>
        <taxon>Gunneridae</taxon>
        <taxon>Pentapetalae</taxon>
        <taxon>asterids</taxon>
        <taxon>campanulids</taxon>
        <taxon>Asterales</taxon>
        <taxon>Asteraceae</taxon>
        <taxon>Asteroideae</taxon>
        <taxon>Heliantheae alliance</taxon>
        <taxon>Madieae</taxon>
        <taxon>Madiinae</taxon>
        <taxon>Deinandra</taxon>
    </lineage>
</organism>